<name>A0A0F9HR31_9ZZZZ</name>
<comment type="caution">
    <text evidence="2">The sequence shown here is derived from an EMBL/GenBank/DDBJ whole genome shotgun (WGS) entry which is preliminary data.</text>
</comment>
<proteinExistence type="predicted"/>
<evidence type="ECO:0000313" key="2">
    <source>
        <dbReference type="EMBL" id="KKM05707.1"/>
    </source>
</evidence>
<organism evidence="2">
    <name type="scientific">marine sediment metagenome</name>
    <dbReference type="NCBI Taxonomy" id="412755"/>
    <lineage>
        <taxon>unclassified sequences</taxon>
        <taxon>metagenomes</taxon>
        <taxon>ecological metagenomes</taxon>
    </lineage>
</organism>
<gene>
    <name evidence="2" type="ORF">LCGC14_1751380</name>
</gene>
<evidence type="ECO:0000256" key="1">
    <source>
        <dbReference type="SAM" id="MobiDB-lite"/>
    </source>
</evidence>
<accession>A0A0F9HR31</accession>
<reference evidence="2" key="1">
    <citation type="journal article" date="2015" name="Nature">
        <title>Complex archaea that bridge the gap between prokaryotes and eukaryotes.</title>
        <authorList>
            <person name="Spang A."/>
            <person name="Saw J.H."/>
            <person name="Jorgensen S.L."/>
            <person name="Zaremba-Niedzwiedzka K."/>
            <person name="Martijn J."/>
            <person name="Lind A.E."/>
            <person name="van Eijk R."/>
            <person name="Schleper C."/>
            <person name="Guy L."/>
            <person name="Ettema T.J."/>
        </authorList>
    </citation>
    <scope>NUCLEOTIDE SEQUENCE</scope>
</reference>
<dbReference type="EMBL" id="LAZR01016158">
    <property type="protein sequence ID" value="KKM05707.1"/>
    <property type="molecule type" value="Genomic_DNA"/>
</dbReference>
<sequence>MGEKERYDAKVAADKARHGAKVTADKAHRQAGVKAVEKVEEAQVPEVVPEERTLYQGFVEEVVTRKFQEKRGDPVGRSARVWITEPKPGSQAVKSIYALGDPDVVQEIGEALESEYDYHGVSPQPISKEREGEVVGEELAKLYQGVTKEAPHVLPTLGEALKRMKLAGEPLGKLLGSGEKAADAALPAGGE</sequence>
<dbReference type="AlphaFoldDB" id="A0A0F9HR31"/>
<feature type="region of interest" description="Disordered" evidence="1">
    <location>
        <begin position="1"/>
        <end position="24"/>
    </location>
</feature>
<protein>
    <submittedName>
        <fullName evidence="2">Uncharacterized protein</fullName>
    </submittedName>
</protein>